<feature type="transmembrane region" description="Helical" evidence="1">
    <location>
        <begin position="71"/>
        <end position="91"/>
    </location>
</feature>
<reference evidence="2" key="1">
    <citation type="submission" date="2021-01" db="EMBL/GenBank/DDBJ databases">
        <authorList>
            <person name="Corre E."/>
            <person name="Pelletier E."/>
            <person name="Niang G."/>
            <person name="Scheremetjew M."/>
            <person name="Finn R."/>
            <person name="Kale V."/>
            <person name="Holt S."/>
            <person name="Cochrane G."/>
            <person name="Meng A."/>
            <person name="Brown T."/>
            <person name="Cohen L."/>
        </authorList>
    </citation>
    <scope>NUCLEOTIDE SEQUENCE</scope>
    <source>
        <strain evidence="2">CCMP645</strain>
    </source>
</reference>
<proteinExistence type="predicted"/>
<dbReference type="EMBL" id="HBIZ01011686">
    <property type="protein sequence ID" value="CAE0754412.1"/>
    <property type="molecule type" value="Transcribed_RNA"/>
</dbReference>
<organism evidence="2">
    <name type="scientific">Chrysotila carterae</name>
    <name type="common">Marine alga</name>
    <name type="synonym">Syracosphaera carterae</name>
    <dbReference type="NCBI Taxonomy" id="13221"/>
    <lineage>
        <taxon>Eukaryota</taxon>
        <taxon>Haptista</taxon>
        <taxon>Haptophyta</taxon>
        <taxon>Prymnesiophyceae</taxon>
        <taxon>Isochrysidales</taxon>
        <taxon>Isochrysidaceae</taxon>
        <taxon>Chrysotila</taxon>
    </lineage>
</organism>
<feature type="transmembrane region" description="Helical" evidence="1">
    <location>
        <begin position="274"/>
        <end position="291"/>
    </location>
</feature>
<dbReference type="AlphaFoldDB" id="A0A7S4EV56"/>
<gene>
    <name evidence="2" type="ORF">PCAR00345_LOCUS6999</name>
</gene>
<protein>
    <submittedName>
        <fullName evidence="2">Uncharacterized protein</fullName>
    </submittedName>
</protein>
<sequence>MAVELQAAQADGLDQLCAPVTDKHGSKPLTYSDDCLFARPAVRHPGFLLSLADAVASFGVAAQLLVRWETVLLLLTSAAIVLVFWGLSEAIDDFDESIEQVNLSFAWVAFVITFPLASAISASFDRRENALTLIGQLRAALISVSEGACSWKLPAHDGDGGPVSEVANGKVVAIHALAALKPMEAYLLSPTVSRARHFQFSCYTVDRTWVTAYQRTCQAEIDARLFETERAIDALSFAPRSLAVQEVSRLYQYLQAVRSSWHQLRCIKDYRQPLGLRTFSRLIIFGLPLFYGPQLFDSTSSNWMLGLPLCIGTQLLFAGLFAIQRVLEDPFISEEDDSPVETDGAKDGAACAGSISELAAEQAALLAEARPTGMRFDAIRVRAELANARHKIRDIIDGWPAEPSTY</sequence>
<evidence type="ECO:0000313" key="2">
    <source>
        <dbReference type="EMBL" id="CAE0754412.1"/>
    </source>
</evidence>
<accession>A0A7S4EV56</accession>
<feature type="transmembrane region" description="Helical" evidence="1">
    <location>
        <begin position="103"/>
        <end position="124"/>
    </location>
</feature>
<keyword evidence="1" id="KW-0812">Transmembrane</keyword>
<evidence type="ECO:0000256" key="1">
    <source>
        <dbReference type="SAM" id="Phobius"/>
    </source>
</evidence>
<dbReference type="PANTHER" id="PTHR36970">
    <property type="entry name" value="UNNAMED PRODUCT"/>
    <property type="match status" value="1"/>
</dbReference>
<dbReference type="PANTHER" id="PTHR36970:SF1">
    <property type="entry name" value="BESTROPHIN HOMOLOG"/>
    <property type="match status" value="1"/>
</dbReference>
<keyword evidence="1" id="KW-1133">Transmembrane helix</keyword>
<feature type="transmembrane region" description="Helical" evidence="1">
    <location>
        <begin position="303"/>
        <end position="323"/>
    </location>
</feature>
<keyword evidence="1" id="KW-0472">Membrane</keyword>
<name>A0A7S4EV56_CHRCT</name>